<feature type="modified residue" description="2,3-didehydroalanine (Ser)" evidence="6">
    <location>
        <position position="151"/>
    </location>
</feature>
<keyword evidence="6" id="KW-0963">Cytoplasm</keyword>
<dbReference type="KEGG" id="vab:WPS_11690"/>
<dbReference type="PANTHER" id="PTHR10362">
    <property type="entry name" value="HISTIDINE AMMONIA-LYASE"/>
    <property type="match status" value="1"/>
</dbReference>
<evidence type="ECO:0000256" key="5">
    <source>
        <dbReference type="ARBA" id="ARBA00049269"/>
    </source>
</evidence>
<comment type="PTM">
    <text evidence="6">Contains an active site 4-methylidene-imidazol-5-one (MIO), which is formed autocatalytically by cyclization and dehydration of residues Ala-Ser-Gly.</text>
</comment>
<evidence type="ECO:0000256" key="3">
    <source>
        <dbReference type="ARBA" id="ARBA00022808"/>
    </source>
</evidence>
<dbReference type="GO" id="GO:0004397">
    <property type="term" value="F:histidine ammonia-lyase activity"/>
    <property type="evidence" value="ECO:0007669"/>
    <property type="project" value="UniProtKB-UniRule"/>
</dbReference>
<dbReference type="Gene3D" id="1.10.275.10">
    <property type="entry name" value="Fumarase/aspartase (N-terminal domain)"/>
    <property type="match status" value="1"/>
</dbReference>
<comment type="catalytic activity">
    <reaction evidence="5 6 8">
        <text>L-histidine = trans-urocanate + NH4(+)</text>
        <dbReference type="Rhea" id="RHEA:21232"/>
        <dbReference type="ChEBI" id="CHEBI:17771"/>
        <dbReference type="ChEBI" id="CHEBI:28938"/>
        <dbReference type="ChEBI" id="CHEBI:57595"/>
        <dbReference type="EC" id="4.3.1.3"/>
    </reaction>
</comment>
<accession>A0AAN2C9E3</accession>
<dbReference type="InterPro" id="IPR022313">
    <property type="entry name" value="Phe/His_NH3-lyase_AS"/>
</dbReference>
<dbReference type="FunFam" id="1.20.200.10:FF:000003">
    <property type="entry name" value="Histidine ammonia-lyase"/>
    <property type="match status" value="1"/>
</dbReference>
<evidence type="ECO:0000256" key="4">
    <source>
        <dbReference type="ARBA" id="ARBA00023239"/>
    </source>
</evidence>
<dbReference type="Pfam" id="PF00221">
    <property type="entry name" value="Lyase_aromatic"/>
    <property type="match status" value="1"/>
</dbReference>
<evidence type="ECO:0000313" key="11">
    <source>
        <dbReference type="Proteomes" id="UP001317532"/>
    </source>
</evidence>
<evidence type="ECO:0000256" key="2">
    <source>
        <dbReference type="ARBA" id="ARBA00012994"/>
    </source>
</evidence>
<evidence type="ECO:0000256" key="1">
    <source>
        <dbReference type="ARBA" id="ARBA00005113"/>
    </source>
</evidence>
<dbReference type="EMBL" id="AP025523">
    <property type="protein sequence ID" value="BDE05893.1"/>
    <property type="molecule type" value="Genomic_DNA"/>
</dbReference>
<evidence type="ECO:0000256" key="6">
    <source>
        <dbReference type="HAMAP-Rule" id="MF_00229"/>
    </source>
</evidence>
<evidence type="ECO:0000256" key="9">
    <source>
        <dbReference type="RuleBase" id="RU004480"/>
    </source>
</evidence>
<dbReference type="EC" id="4.3.1.3" evidence="2 6"/>
<dbReference type="FunFam" id="1.10.275.10:FF:000005">
    <property type="entry name" value="Histidine ammonia-lyase"/>
    <property type="match status" value="1"/>
</dbReference>
<proteinExistence type="inferred from homology"/>
<organism evidence="10 11">
    <name type="scientific">Vulcanimicrobium alpinum</name>
    <dbReference type="NCBI Taxonomy" id="3016050"/>
    <lineage>
        <taxon>Bacteria</taxon>
        <taxon>Bacillati</taxon>
        <taxon>Vulcanimicrobiota</taxon>
        <taxon>Vulcanimicrobiia</taxon>
        <taxon>Vulcanimicrobiales</taxon>
        <taxon>Vulcanimicrobiaceae</taxon>
        <taxon>Vulcanimicrobium</taxon>
    </lineage>
</organism>
<comment type="pathway">
    <text evidence="1 6 8">Amino-acid degradation; L-histidine degradation into L-glutamate; N-formimidoyl-L-glutamate from L-histidine: step 1/3.</text>
</comment>
<feature type="cross-link" description="5-imidazolinone (Ala-Gly)" evidence="6">
    <location>
        <begin position="150"/>
        <end position="152"/>
    </location>
</feature>
<keyword evidence="3 6" id="KW-0369">Histidine metabolism</keyword>
<comment type="subcellular location">
    <subcellularLocation>
        <location evidence="6 9">Cytoplasm</location>
    </subcellularLocation>
</comment>
<dbReference type="NCBIfam" id="TIGR01225">
    <property type="entry name" value="hutH"/>
    <property type="match status" value="1"/>
</dbReference>
<dbReference type="InterPro" id="IPR001106">
    <property type="entry name" value="Aromatic_Lyase"/>
</dbReference>
<dbReference type="GO" id="GO:0006548">
    <property type="term" value="P:L-histidine catabolic process"/>
    <property type="evidence" value="ECO:0007669"/>
    <property type="project" value="UniProtKB-UniRule"/>
</dbReference>
<dbReference type="PROSITE" id="PS00488">
    <property type="entry name" value="PAL_HISTIDASE"/>
    <property type="match status" value="1"/>
</dbReference>
<dbReference type="CDD" id="cd00332">
    <property type="entry name" value="PAL-HAL"/>
    <property type="match status" value="1"/>
</dbReference>
<keyword evidence="4 6" id="KW-0456">Lyase</keyword>
<dbReference type="InterPro" id="IPR008948">
    <property type="entry name" value="L-Aspartase-like"/>
</dbReference>
<evidence type="ECO:0000256" key="7">
    <source>
        <dbReference type="RuleBase" id="RU003954"/>
    </source>
</evidence>
<dbReference type="Proteomes" id="UP001317532">
    <property type="component" value="Chromosome"/>
</dbReference>
<dbReference type="SUPFAM" id="SSF48557">
    <property type="entry name" value="L-aspartase-like"/>
    <property type="match status" value="1"/>
</dbReference>
<gene>
    <name evidence="6 10" type="primary">hutH</name>
    <name evidence="10" type="ORF">WPS_11690</name>
</gene>
<dbReference type="GO" id="GO:0005737">
    <property type="term" value="C:cytoplasm"/>
    <property type="evidence" value="ECO:0007669"/>
    <property type="project" value="UniProtKB-SubCell"/>
</dbReference>
<name>A0AAN2C9E3_UNVUL</name>
<dbReference type="NCBIfam" id="NF006871">
    <property type="entry name" value="PRK09367.1"/>
    <property type="match status" value="1"/>
</dbReference>
<evidence type="ECO:0000313" key="10">
    <source>
        <dbReference type="EMBL" id="BDE05893.1"/>
    </source>
</evidence>
<reference evidence="10 11" key="1">
    <citation type="journal article" date="2022" name="ISME Commun">
        <title>Vulcanimicrobium alpinus gen. nov. sp. nov., the first cultivated representative of the candidate phylum 'Eremiobacterota', is a metabolically versatile aerobic anoxygenic phototroph.</title>
        <authorList>
            <person name="Yabe S."/>
            <person name="Muto K."/>
            <person name="Abe K."/>
            <person name="Yokota A."/>
            <person name="Staudigel H."/>
            <person name="Tebo B.M."/>
        </authorList>
    </citation>
    <scope>NUCLEOTIDE SEQUENCE [LARGE SCALE GENOMIC DNA]</scope>
    <source>
        <strain evidence="10 11">WC8-2</strain>
    </source>
</reference>
<sequence length="516" mass="53487">MSAPSLLRPLVTIVPGTLRAGEMRAVLRAGAALALDPSARAGVDRAAAVVAAIAERDASVYGVNTGFGKLAHTRVPRERLAELQRNLVVSHACGVGPLLTREIVRLIVALKVNSLARGHSGIRWSVIETLLACVERDVLPAIPGQGSVGASGDLAPLAHLAAALIGIGDAIVDGRRVAAREAFAAAGIAPVELQAKEGLALLNGTQVSTALALHGLMGAEDLLAASLVAGALTIEAALGSVTPFDPRIHAVRGHAAQTDVAAAMRQLVAGTEINESHRDCGRVQDPYSLRCIPQVLGACLRTLRESAAILVDEANAVSDNPLVFPDEGEVISGGNFHAEPVAFAADALALAIAEIGNLSERRTALLVDPTFSQLPSFLATDPGLESGYMIAQVTAAALASENKLLAHPASVDSIPTSAGQEDHVSMATHAARRLDEMLRNGAHIVAVELLAAARGITFRRPLRTSDALEAVLREIAPGGDPGGDRYLSPEIERVATLVRAGRFTPLVAHLFPTTSG</sequence>
<dbReference type="InterPro" id="IPR005921">
    <property type="entry name" value="HutH"/>
</dbReference>
<protein>
    <recommendedName>
        <fullName evidence="2 6">Histidine ammonia-lyase</fullName>
        <shortName evidence="6">Histidase</shortName>
        <ecNumber evidence="2 6">4.3.1.3</ecNumber>
    </recommendedName>
</protein>
<evidence type="ECO:0000256" key="8">
    <source>
        <dbReference type="RuleBase" id="RU004479"/>
    </source>
</evidence>
<dbReference type="InterPro" id="IPR024083">
    <property type="entry name" value="Fumarase/histidase_N"/>
</dbReference>
<dbReference type="AlphaFoldDB" id="A0AAN2C9E3"/>
<comment type="similarity">
    <text evidence="6 7">Belongs to the PAL/histidase family.</text>
</comment>
<dbReference type="Gene3D" id="1.20.200.10">
    <property type="entry name" value="Fumarase/aspartase (Central domain)"/>
    <property type="match status" value="1"/>
</dbReference>
<dbReference type="HAMAP" id="MF_00229">
    <property type="entry name" value="His_ammonia_lyase"/>
    <property type="match status" value="1"/>
</dbReference>
<keyword evidence="11" id="KW-1185">Reference proteome</keyword>